<reference evidence="11 12" key="1">
    <citation type="submission" date="2012-04" db="EMBL/GenBank/DDBJ databases">
        <title>The Genome Sequence of Afipia clevelandensis ATCC 49720.</title>
        <authorList>
            <consortium name="The Broad Institute Genome Sequencing Platform"/>
            <person name="Earl A."/>
            <person name="Ward D."/>
            <person name="Feldgarden M."/>
            <person name="Gevers D."/>
            <person name="Huys G."/>
            <person name="Walker B."/>
            <person name="Young S.K."/>
            <person name="Zeng Q."/>
            <person name="Gargeya S."/>
            <person name="Fitzgerald M."/>
            <person name="Haas B."/>
            <person name="Abouelleil A."/>
            <person name="Alvarado L."/>
            <person name="Arachchi H.M."/>
            <person name="Berlin A."/>
            <person name="Chapman S.B."/>
            <person name="Goldberg J."/>
            <person name="Griggs A."/>
            <person name="Gujja S."/>
            <person name="Hansen M."/>
            <person name="Howarth C."/>
            <person name="Imamovic A."/>
            <person name="Larimer J."/>
            <person name="McCowen C."/>
            <person name="Montmayeur A."/>
            <person name="Murphy C."/>
            <person name="Neiman D."/>
            <person name="Pearson M."/>
            <person name="Priest M."/>
            <person name="Roberts A."/>
            <person name="Saif S."/>
            <person name="Shea T."/>
            <person name="Sisk P."/>
            <person name="Sykes S."/>
            <person name="Wortman J."/>
            <person name="Nusbaum C."/>
            <person name="Birren B."/>
        </authorList>
    </citation>
    <scope>NUCLEOTIDE SEQUENCE [LARGE SCALE GENOMIC DNA]</scope>
    <source>
        <strain evidence="11 12">ATCC 49720</strain>
    </source>
</reference>
<dbReference type="EMBL" id="AGWY01000015">
    <property type="protein sequence ID" value="EKS32612.1"/>
    <property type="molecule type" value="Genomic_DNA"/>
</dbReference>
<evidence type="ECO:0000256" key="7">
    <source>
        <dbReference type="ARBA" id="ARBA00022984"/>
    </source>
</evidence>
<dbReference type="GO" id="GO:0071972">
    <property type="term" value="F:peptidoglycan L,D-transpeptidase activity"/>
    <property type="evidence" value="ECO:0007669"/>
    <property type="project" value="TreeGrafter"/>
</dbReference>
<evidence type="ECO:0000313" key="11">
    <source>
        <dbReference type="EMBL" id="EKS32612.1"/>
    </source>
</evidence>
<evidence type="ECO:0000259" key="10">
    <source>
        <dbReference type="PROSITE" id="PS52029"/>
    </source>
</evidence>
<dbReference type="PROSITE" id="PS52029">
    <property type="entry name" value="LD_TPASE"/>
    <property type="match status" value="1"/>
</dbReference>
<dbReference type="PANTHER" id="PTHR30582:SF24">
    <property type="entry name" value="L,D-TRANSPEPTIDASE ERFK_SRFK-RELATED"/>
    <property type="match status" value="1"/>
</dbReference>
<evidence type="ECO:0000256" key="9">
    <source>
        <dbReference type="PROSITE-ProRule" id="PRU01373"/>
    </source>
</evidence>
<feature type="active site" description="Proton donor/acceptor" evidence="9">
    <location>
        <position position="194"/>
    </location>
</feature>
<comment type="caution">
    <text evidence="11">The sequence shown here is derived from an EMBL/GenBank/DDBJ whole genome shotgun (WGS) entry which is preliminary data.</text>
</comment>
<keyword evidence="5" id="KW-0378">Hydrolase</keyword>
<evidence type="ECO:0000313" key="12">
    <source>
        <dbReference type="Proteomes" id="UP000001095"/>
    </source>
</evidence>
<organism evidence="11 12">
    <name type="scientific">Afipia clevelandensis ATCC 49720</name>
    <dbReference type="NCBI Taxonomy" id="883079"/>
    <lineage>
        <taxon>Bacteria</taxon>
        <taxon>Pseudomonadati</taxon>
        <taxon>Pseudomonadota</taxon>
        <taxon>Alphaproteobacteria</taxon>
        <taxon>Hyphomicrobiales</taxon>
        <taxon>Nitrobacteraceae</taxon>
        <taxon>Afipia</taxon>
    </lineage>
</organism>
<keyword evidence="6 9" id="KW-0133">Cell shape</keyword>
<dbReference type="AlphaFoldDB" id="K8NQF9"/>
<evidence type="ECO:0000256" key="2">
    <source>
        <dbReference type="ARBA" id="ARBA00005992"/>
    </source>
</evidence>
<dbReference type="PANTHER" id="PTHR30582">
    <property type="entry name" value="L,D-TRANSPEPTIDASE"/>
    <property type="match status" value="1"/>
</dbReference>
<dbReference type="HOGENOM" id="CLU_042399_0_2_5"/>
<comment type="similarity">
    <text evidence="2">Belongs to the YkuD family.</text>
</comment>
<sequence>MTHSTQPSRNGLQTLRNSIAQIFVNSRRGFAVAAILLPAGLATPALSQTMGYAGYAAAPAQGSFWSDQNALPSPGAVEDESDSAAVLPERLQRKVVSYATREAPGTIVIDTGNTVLYYVLGQGRAIRYGVGVGREGFTWSGVQTVSRKASWPDWHPPAEMIARQPYLPRFVAGGPGNPLGAAAMYLGSSAYRIHGTNDPSTIGKFVSSGCIRLTNEDVQDLASRVSIGAKVVVLPKSGRIEADAKPRINVSKPMRISASQNIKLSGLN</sequence>
<evidence type="ECO:0000256" key="3">
    <source>
        <dbReference type="ARBA" id="ARBA00022676"/>
    </source>
</evidence>
<dbReference type="GO" id="GO:0008360">
    <property type="term" value="P:regulation of cell shape"/>
    <property type="evidence" value="ECO:0007669"/>
    <property type="project" value="UniProtKB-UniRule"/>
</dbReference>
<name>K8NQF9_9BRAD</name>
<protein>
    <recommendedName>
        <fullName evidence="10">L,D-TPase catalytic domain-containing protein</fullName>
    </recommendedName>
</protein>
<dbReference type="Gene3D" id="2.40.440.10">
    <property type="entry name" value="L,D-transpeptidase catalytic domain-like"/>
    <property type="match status" value="1"/>
</dbReference>
<dbReference type="PATRIC" id="fig|883079.3.peg.3671"/>
<gene>
    <name evidence="11" type="ORF">HMPREF9696_03589</name>
</gene>
<dbReference type="InterPro" id="IPR050979">
    <property type="entry name" value="LD-transpeptidase"/>
</dbReference>
<evidence type="ECO:0000256" key="8">
    <source>
        <dbReference type="ARBA" id="ARBA00023316"/>
    </source>
</evidence>
<dbReference type="GO" id="GO:0071555">
    <property type="term" value="P:cell wall organization"/>
    <property type="evidence" value="ECO:0007669"/>
    <property type="project" value="UniProtKB-UniRule"/>
</dbReference>
<feature type="domain" description="L,D-TPase catalytic" evidence="10">
    <location>
        <begin position="105"/>
        <end position="234"/>
    </location>
</feature>
<dbReference type="GO" id="GO:0005576">
    <property type="term" value="C:extracellular region"/>
    <property type="evidence" value="ECO:0007669"/>
    <property type="project" value="TreeGrafter"/>
</dbReference>
<accession>K8NQF9</accession>
<keyword evidence="12" id="KW-1185">Reference proteome</keyword>
<keyword evidence="7 9" id="KW-0573">Peptidoglycan synthesis</keyword>
<dbReference type="UniPathway" id="UPA00219"/>
<dbReference type="Proteomes" id="UP000001095">
    <property type="component" value="Unassembled WGS sequence"/>
</dbReference>
<feature type="active site" description="Nucleophile" evidence="9">
    <location>
        <position position="210"/>
    </location>
</feature>
<dbReference type="SUPFAM" id="SSF141523">
    <property type="entry name" value="L,D-transpeptidase catalytic domain-like"/>
    <property type="match status" value="1"/>
</dbReference>
<dbReference type="Pfam" id="PF03734">
    <property type="entry name" value="YkuD"/>
    <property type="match status" value="1"/>
</dbReference>
<keyword evidence="8 9" id="KW-0961">Cell wall biogenesis/degradation</keyword>
<dbReference type="InterPro" id="IPR005490">
    <property type="entry name" value="LD_TPept_cat_dom"/>
</dbReference>
<evidence type="ECO:0000256" key="4">
    <source>
        <dbReference type="ARBA" id="ARBA00022679"/>
    </source>
</evidence>
<dbReference type="GO" id="GO:0016757">
    <property type="term" value="F:glycosyltransferase activity"/>
    <property type="evidence" value="ECO:0007669"/>
    <property type="project" value="UniProtKB-KW"/>
</dbReference>
<evidence type="ECO:0000256" key="5">
    <source>
        <dbReference type="ARBA" id="ARBA00022801"/>
    </source>
</evidence>
<proteinExistence type="inferred from homology"/>
<dbReference type="GO" id="GO:0018104">
    <property type="term" value="P:peptidoglycan-protein cross-linking"/>
    <property type="evidence" value="ECO:0007669"/>
    <property type="project" value="TreeGrafter"/>
</dbReference>
<dbReference type="OrthoDB" id="9813664at2"/>
<dbReference type="InterPro" id="IPR038063">
    <property type="entry name" value="Transpep_catalytic_dom"/>
</dbReference>
<evidence type="ECO:0000256" key="6">
    <source>
        <dbReference type="ARBA" id="ARBA00022960"/>
    </source>
</evidence>
<evidence type="ECO:0000256" key="1">
    <source>
        <dbReference type="ARBA" id="ARBA00004752"/>
    </source>
</evidence>
<keyword evidence="3" id="KW-0328">Glycosyltransferase</keyword>
<dbReference type="RefSeq" id="WP_002714459.1">
    <property type="nucleotide sequence ID" value="NZ_KB375281.1"/>
</dbReference>
<dbReference type="FunFam" id="2.40.440.10:FF:000002">
    <property type="entry name" value="L,D-transpeptidase ErfK/SrfK"/>
    <property type="match status" value="1"/>
</dbReference>
<comment type="pathway">
    <text evidence="1 9">Cell wall biogenesis; peptidoglycan biosynthesis.</text>
</comment>
<keyword evidence="4" id="KW-0808">Transferase</keyword>
<dbReference type="CDD" id="cd16913">
    <property type="entry name" value="YkuD_like"/>
    <property type="match status" value="1"/>
</dbReference>